<dbReference type="EMBL" id="FLUQ01000001">
    <property type="protein sequence ID" value="SBV94872.1"/>
    <property type="molecule type" value="Genomic_DNA"/>
</dbReference>
<gene>
    <name evidence="1" type="ORF">KL86DPRO_10773</name>
</gene>
<reference evidence="1" key="1">
    <citation type="submission" date="2016-04" db="EMBL/GenBank/DDBJ databases">
        <authorList>
            <person name="Evans L.H."/>
            <person name="Alamgir A."/>
            <person name="Owens N."/>
            <person name="Weber N.D."/>
            <person name="Virtaneva K."/>
            <person name="Barbian K."/>
            <person name="Babar A."/>
            <person name="Rosenke K."/>
        </authorList>
    </citation>
    <scope>NUCLEOTIDE SEQUENCE</scope>
    <source>
        <strain evidence="1">86</strain>
    </source>
</reference>
<dbReference type="PANTHER" id="PTHR37691:SF1">
    <property type="entry name" value="BLR3518 PROTEIN"/>
    <property type="match status" value="1"/>
</dbReference>
<name>A0A212J5Y6_9DELT</name>
<dbReference type="Gene3D" id="3.40.1260.10">
    <property type="entry name" value="DsrEFH-like"/>
    <property type="match status" value="1"/>
</dbReference>
<dbReference type="Pfam" id="PF02635">
    <property type="entry name" value="DsrE"/>
    <property type="match status" value="1"/>
</dbReference>
<dbReference type="SUPFAM" id="SSF75169">
    <property type="entry name" value="DsrEFH-like"/>
    <property type="match status" value="1"/>
</dbReference>
<dbReference type="PANTHER" id="PTHR37691">
    <property type="entry name" value="BLR3518 PROTEIN"/>
    <property type="match status" value="1"/>
</dbReference>
<sequence length="115" mass="12343">MGMYDLLLHVDRTDGDLGIALGNAVHYATELEKEAFRMVLVVNSRAVTELTADNTAIAQPLEKAHHLGLGIRVCNNALQAAGISRAALFPQCTVVPSGIVELVRLQGEGYAYVKP</sequence>
<protein>
    <submittedName>
        <fullName evidence="1">Uncharacterized protein</fullName>
    </submittedName>
</protein>
<proteinExistence type="predicted"/>
<accession>A0A212J5Y6</accession>
<organism evidence="1">
    <name type="scientific">uncultured delta proteobacterium</name>
    <dbReference type="NCBI Taxonomy" id="34034"/>
    <lineage>
        <taxon>Bacteria</taxon>
        <taxon>Deltaproteobacteria</taxon>
        <taxon>environmental samples</taxon>
    </lineage>
</organism>
<dbReference type="AlphaFoldDB" id="A0A212J5Y6"/>
<dbReference type="InterPro" id="IPR027396">
    <property type="entry name" value="DsrEFH-like"/>
</dbReference>
<evidence type="ECO:0000313" key="1">
    <source>
        <dbReference type="EMBL" id="SBV94872.1"/>
    </source>
</evidence>
<dbReference type="InterPro" id="IPR003787">
    <property type="entry name" value="Sulphur_relay_DsrE/F-like"/>
</dbReference>